<comment type="similarity">
    <text evidence="7">Belongs to the MptA/B family.</text>
</comment>
<dbReference type="InterPro" id="IPR049829">
    <property type="entry name" value="MptA/B-like"/>
</dbReference>
<feature type="transmembrane region" description="Helical" evidence="9">
    <location>
        <begin position="75"/>
        <end position="100"/>
    </location>
</feature>
<organism evidence="10 11">
    <name type="scientific">Tamaricihabitans halophyticus</name>
    <dbReference type="NCBI Taxonomy" id="1262583"/>
    <lineage>
        <taxon>Bacteria</taxon>
        <taxon>Bacillati</taxon>
        <taxon>Actinomycetota</taxon>
        <taxon>Actinomycetes</taxon>
        <taxon>Pseudonocardiales</taxon>
        <taxon>Pseudonocardiaceae</taxon>
        <taxon>Tamaricihabitans</taxon>
    </lineage>
</organism>
<evidence type="ECO:0000256" key="4">
    <source>
        <dbReference type="ARBA" id="ARBA00022692"/>
    </source>
</evidence>
<feature type="transmembrane region" description="Helical" evidence="9">
    <location>
        <begin position="338"/>
        <end position="367"/>
    </location>
</feature>
<feature type="transmembrane region" description="Helical" evidence="9">
    <location>
        <begin position="439"/>
        <end position="466"/>
    </location>
</feature>
<dbReference type="EMBL" id="SLXQ01000014">
    <property type="protein sequence ID" value="TCP46213.1"/>
    <property type="molecule type" value="Genomic_DNA"/>
</dbReference>
<evidence type="ECO:0000256" key="7">
    <source>
        <dbReference type="ARBA" id="ARBA00043987"/>
    </source>
</evidence>
<dbReference type="GO" id="GO:0016757">
    <property type="term" value="F:glycosyltransferase activity"/>
    <property type="evidence" value="ECO:0007669"/>
    <property type="project" value="UniProtKB-KW"/>
</dbReference>
<keyword evidence="5 9" id="KW-1133">Transmembrane helix</keyword>
<evidence type="ECO:0000256" key="8">
    <source>
        <dbReference type="SAM" id="MobiDB-lite"/>
    </source>
</evidence>
<keyword evidence="6 9" id="KW-0472">Membrane</keyword>
<feature type="region of interest" description="Disordered" evidence="8">
    <location>
        <begin position="1"/>
        <end position="26"/>
    </location>
</feature>
<dbReference type="Pfam" id="PF26314">
    <property type="entry name" value="MptA_B_family"/>
    <property type="match status" value="1"/>
</dbReference>
<keyword evidence="2 10" id="KW-0328">Glycosyltransferase</keyword>
<evidence type="ECO:0000313" key="10">
    <source>
        <dbReference type="EMBL" id="TCP46213.1"/>
    </source>
</evidence>
<evidence type="ECO:0000256" key="5">
    <source>
        <dbReference type="ARBA" id="ARBA00022989"/>
    </source>
</evidence>
<feature type="transmembrane region" description="Helical" evidence="9">
    <location>
        <begin position="299"/>
        <end position="326"/>
    </location>
</feature>
<protein>
    <submittedName>
        <fullName evidence="10">Alpha-1,6-mannosyltransferase</fullName>
    </submittedName>
</protein>
<evidence type="ECO:0000256" key="1">
    <source>
        <dbReference type="ARBA" id="ARBA00004141"/>
    </source>
</evidence>
<gene>
    <name evidence="10" type="ORF">EV191_11410</name>
</gene>
<comment type="subcellular location">
    <subcellularLocation>
        <location evidence="1">Membrane</location>
        <topology evidence="1">Multi-pass membrane protein</topology>
    </subcellularLocation>
</comment>
<evidence type="ECO:0000313" key="11">
    <source>
        <dbReference type="Proteomes" id="UP000294911"/>
    </source>
</evidence>
<feature type="transmembrane region" description="Helical" evidence="9">
    <location>
        <begin position="236"/>
        <end position="255"/>
    </location>
</feature>
<evidence type="ECO:0000256" key="6">
    <source>
        <dbReference type="ARBA" id="ARBA00023136"/>
    </source>
</evidence>
<feature type="transmembrane region" description="Helical" evidence="9">
    <location>
        <begin position="121"/>
        <end position="143"/>
    </location>
</feature>
<evidence type="ECO:0000256" key="3">
    <source>
        <dbReference type="ARBA" id="ARBA00022679"/>
    </source>
</evidence>
<proteinExistence type="inferred from homology"/>
<dbReference type="AlphaFoldDB" id="A0A4R2QB75"/>
<evidence type="ECO:0000256" key="2">
    <source>
        <dbReference type="ARBA" id="ARBA00022676"/>
    </source>
</evidence>
<keyword evidence="4 9" id="KW-0812">Transmembrane</keyword>
<dbReference type="Proteomes" id="UP000294911">
    <property type="component" value="Unassembled WGS sequence"/>
</dbReference>
<feature type="transmembrane region" description="Helical" evidence="9">
    <location>
        <begin position="183"/>
        <end position="201"/>
    </location>
</feature>
<reference evidence="10 11" key="1">
    <citation type="submission" date="2019-03" db="EMBL/GenBank/DDBJ databases">
        <title>Genomic Encyclopedia of Type Strains, Phase IV (KMG-IV): sequencing the most valuable type-strain genomes for metagenomic binning, comparative biology and taxonomic classification.</title>
        <authorList>
            <person name="Goeker M."/>
        </authorList>
    </citation>
    <scope>NUCLEOTIDE SEQUENCE [LARGE SCALE GENOMIC DNA]</scope>
    <source>
        <strain evidence="10 11">DSM 45765</strain>
    </source>
</reference>
<feature type="transmembrane region" description="Helical" evidence="9">
    <location>
        <begin position="262"/>
        <end position="279"/>
    </location>
</feature>
<feature type="transmembrane region" description="Helical" evidence="9">
    <location>
        <begin position="503"/>
        <end position="522"/>
    </location>
</feature>
<evidence type="ECO:0000256" key="9">
    <source>
        <dbReference type="SAM" id="Phobius"/>
    </source>
</evidence>
<dbReference type="NCBIfam" id="NF038066">
    <property type="entry name" value="MptB"/>
    <property type="match status" value="1"/>
</dbReference>
<comment type="caution">
    <text evidence="10">The sequence shown here is derived from an EMBL/GenBank/DDBJ whole genome shotgun (WGS) entry which is preliminary data.</text>
</comment>
<feature type="transmembrane region" description="Helical" evidence="9">
    <location>
        <begin position="42"/>
        <end position="63"/>
    </location>
</feature>
<keyword evidence="3 10" id="KW-0808">Transferase</keyword>
<dbReference type="GO" id="GO:0016020">
    <property type="term" value="C:membrane"/>
    <property type="evidence" value="ECO:0007669"/>
    <property type="project" value="UniProtKB-SubCell"/>
</dbReference>
<feature type="transmembrane region" description="Helical" evidence="9">
    <location>
        <begin position="213"/>
        <end position="230"/>
    </location>
</feature>
<accession>A0A4R2QB75</accession>
<feature type="transmembrane region" description="Helical" evidence="9">
    <location>
        <begin position="409"/>
        <end position="427"/>
    </location>
</feature>
<keyword evidence="11" id="KW-1185">Reference proteome</keyword>
<name>A0A4R2QB75_9PSEU</name>
<dbReference type="RefSeq" id="WP_165913076.1">
    <property type="nucleotide sequence ID" value="NZ_SLXQ01000014.1"/>
</dbReference>
<sequence>MTAGRTVDGGAVTHAPPPAASGEQYQPLDAGERRSLEAIRRFGTVGALLLAVGSLGAGAAPVVNPLQGWPVIGLFGRLSTVALACAFAGICMMIIGWLLLGRFARPKAARIVSRAQLDRTLLMWMLPLLVIPPLFSRDVYSYLAQSEIVYRGLDPYIQGPANALGVEHPLTRGVSNIWRDTPAPYGPLFLMFGSGISSLVGNQVVTGVMLQRLFALAGVALIVWALPRLAKRFGVHPSTALWLGAANPLVLFHLIAGAHNEALGIGLMMAGLVFGLRWLPKRPSGQPPPPTQRHELLGILLGSVVLSLAVLVKVQAIVALGFYGVMLARRWGGGYRHLFRAAAIQTVVVTITVVGFCVGSGLGFGWIGALDTPAMVRSWMSPVSQLGNLGGVLGMWFDLGDHRVAVTSVIYGFATVLAAVITLKLLWDAFHGKRHPVIALGAALGAFLILHPALQPWYLLWAVIPLAASAGDSRFRKLATLVSAVLAVVLPPTGSTFDGRSFVLTQGYLGGIVVVLIALVVLHRVYPLTRRRSASDQ</sequence>